<evidence type="ECO:0000313" key="2">
    <source>
        <dbReference type="Proteomes" id="UP000204095"/>
    </source>
</evidence>
<dbReference type="GeneID" id="5364369"/>
<dbReference type="Proteomes" id="UP000204095">
    <property type="component" value="Segment"/>
</dbReference>
<organism evidence="1 2">
    <name type="scientific">Paramecium bursaria Chlorella virus FR483</name>
    <name type="common">PBCV-FR483</name>
    <dbReference type="NCBI Taxonomy" id="399781"/>
    <lineage>
        <taxon>Viruses</taxon>
        <taxon>Varidnaviria</taxon>
        <taxon>Bamfordvirae</taxon>
        <taxon>Nucleocytoviricota</taxon>
        <taxon>Megaviricetes</taxon>
        <taxon>Algavirales</taxon>
        <taxon>Phycodnaviridae</taxon>
        <taxon>Chlorovirus</taxon>
        <taxon>Chlorovirus conductrix</taxon>
        <taxon>Paramecium bursaria Chlorella virus A1</taxon>
    </lineage>
</organism>
<sequence length="212" mass="24765">MLSLKCKSFVVVTMVNSAGILPFSRNETGEIVFLIGRDIRDSVFSDFGGKIEAVDRGDLVNTAAREFYEETLGILCNSPYDIRKRVRELSMCLLGYTKNQHIYRMYVMEVPYYHDLPCRFKKVMNFMKYKNIGNNYIEKTELMWCSWDELLRIPKRQVFTNTINYNLNSIKRILTEPWRKLCTEYKMSDSSPESSGTSPPETTGKYILPCHR</sequence>
<evidence type="ECO:0000313" key="1">
    <source>
        <dbReference type="EMBL" id="ABT15627.1"/>
    </source>
</evidence>
<reference evidence="1 2" key="1">
    <citation type="journal article" date="2007" name="Virology">
        <title>Sequence and annotation of the 314-kb MT325 and the 321-kb FR483 viruses that infect Chlorella Pbi.</title>
        <authorList>
            <person name="Fitzgerald L.A."/>
            <person name="Graves M.V."/>
            <person name="Li X."/>
            <person name="Feldblyum T."/>
            <person name="Hartigan J."/>
            <person name="Van Etten J.L."/>
        </authorList>
    </citation>
    <scope>NUCLEOTIDE SEQUENCE [LARGE SCALE GENOMIC DNA]</scope>
    <source>
        <strain evidence="1 2">FR483</strain>
    </source>
</reference>
<dbReference type="InterPro" id="IPR015797">
    <property type="entry name" value="NUDIX_hydrolase-like_dom_sf"/>
</dbReference>
<dbReference type="EMBL" id="DQ890022">
    <property type="protein sequence ID" value="ABT15627.1"/>
    <property type="molecule type" value="Genomic_DNA"/>
</dbReference>
<proteinExistence type="predicted"/>
<name>A7J746_PBCVF</name>
<gene>
    <name evidence="1" type="primary">N342L</name>
    <name evidence="1" type="ORF">FR483_N342L</name>
</gene>
<dbReference type="OrthoDB" id="10532at10239"/>
<dbReference type="Gene3D" id="3.90.79.10">
    <property type="entry name" value="Nucleoside Triphosphate Pyrophosphohydrolase"/>
    <property type="match status" value="1"/>
</dbReference>
<dbReference type="SUPFAM" id="SSF55811">
    <property type="entry name" value="Nudix"/>
    <property type="match status" value="1"/>
</dbReference>
<dbReference type="RefSeq" id="YP_001425974.1">
    <property type="nucleotide sequence ID" value="NC_008603.1"/>
</dbReference>
<organismHost>
    <name type="scientific">Paramecium bursaria</name>
    <dbReference type="NCBI Taxonomy" id="74790"/>
</organismHost>
<accession>A7J746</accession>
<dbReference type="KEGG" id="vg:5364369"/>
<protein>
    <submittedName>
        <fullName evidence="1">Uncharacterized protein N342L</fullName>
    </submittedName>
</protein>